<gene>
    <name evidence="1" type="ORF">SDJN03_12825</name>
</gene>
<evidence type="ECO:0000313" key="1">
    <source>
        <dbReference type="EMBL" id="KAG6593349.1"/>
    </source>
</evidence>
<protein>
    <submittedName>
        <fullName evidence="1">Uncharacterized protein</fullName>
    </submittedName>
</protein>
<dbReference type="Proteomes" id="UP000685013">
    <property type="component" value="Chromosome 8"/>
</dbReference>
<keyword evidence="2" id="KW-1185">Reference proteome</keyword>
<name>A0AAV6N782_9ROSI</name>
<feature type="non-terminal residue" evidence="1">
    <location>
        <position position="1"/>
    </location>
</feature>
<proteinExistence type="predicted"/>
<dbReference type="EMBL" id="JAGKQH010000008">
    <property type="protein sequence ID" value="KAG6593349.1"/>
    <property type="molecule type" value="Genomic_DNA"/>
</dbReference>
<sequence>MIFPSCSTWFIRAHYFWYRRTQTIHPLFSLHCSEMHEAKEITLNIRHTNSNGEWRRGIRNVPKISRAIELVIGIRLNVEVVRYAALRYLSELLPLPEINLSVEEAGFWFLNT</sequence>
<evidence type="ECO:0000313" key="2">
    <source>
        <dbReference type="Proteomes" id="UP000685013"/>
    </source>
</evidence>
<comment type="caution">
    <text evidence="1">The sequence shown here is derived from an EMBL/GenBank/DDBJ whole genome shotgun (WGS) entry which is preliminary data.</text>
</comment>
<organism evidence="1 2">
    <name type="scientific">Cucurbita argyrosperma subsp. sororia</name>
    <dbReference type="NCBI Taxonomy" id="37648"/>
    <lineage>
        <taxon>Eukaryota</taxon>
        <taxon>Viridiplantae</taxon>
        <taxon>Streptophyta</taxon>
        <taxon>Embryophyta</taxon>
        <taxon>Tracheophyta</taxon>
        <taxon>Spermatophyta</taxon>
        <taxon>Magnoliopsida</taxon>
        <taxon>eudicotyledons</taxon>
        <taxon>Gunneridae</taxon>
        <taxon>Pentapetalae</taxon>
        <taxon>rosids</taxon>
        <taxon>fabids</taxon>
        <taxon>Cucurbitales</taxon>
        <taxon>Cucurbitaceae</taxon>
        <taxon>Cucurbiteae</taxon>
        <taxon>Cucurbita</taxon>
    </lineage>
</organism>
<accession>A0AAV6N782</accession>
<dbReference type="AlphaFoldDB" id="A0AAV6N782"/>
<reference evidence="1 2" key="1">
    <citation type="journal article" date="2021" name="Hortic Res">
        <title>The domestication of Cucurbita argyrosperma as revealed by the genome of its wild relative.</title>
        <authorList>
            <person name="Barrera-Redondo J."/>
            <person name="Sanchez-de la Vega G."/>
            <person name="Aguirre-Liguori J.A."/>
            <person name="Castellanos-Morales G."/>
            <person name="Gutierrez-Guerrero Y.T."/>
            <person name="Aguirre-Dugua X."/>
            <person name="Aguirre-Planter E."/>
            <person name="Tenaillon M.I."/>
            <person name="Lira-Saade R."/>
            <person name="Eguiarte L.E."/>
        </authorList>
    </citation>
    <scope>NUCLEOTIDE SEQUENCE [LARGE SCALE GENOMIC DNA]</scope>
    <source>
        <strain evidence="1">JBR-2021</strain>
    </source>
</reference>